<dbReference type="EMBL" id="PVWQ01000018">
    <property type="protein sequence ID" value="RDW60353.1"/>
    <property type="molecule type" value="Genomic_DNA"/>
</dbReference>
<keyword evidence="2" id="KW-1185">Reference proteome</keyword>
<sequence>MQIAQPPSQHEAPACIQAFSFCPPLLSPPKAPRALLSAKNVSPILQLPRLLAMHRQNGSVSRYFLIAFNARALPSDPLVGALPALDGTYFWIPVGVAAQAILDILFTSGDGESKTDENIYHVENPICQPWKPFLTALATQLDLRSTDEDQEDFGQLKPFLESEFRNLASGGVILNTTQARKVSRALRACNGVGLGLVNRYLQYWRAVGVLA</sequence>
<gene>
    <name evidence="1" type="ORF">DSM5745_10811</name>
</gene>
<proteinExistence type="predicted"/>
<name>A0A3D8QEW3_9EURO</name>
<dbReference type="STRING" id="1810919.A0A3D8QEW3"/>
<organism evidence="1 2">
    <name type="scientific">Aspergillus mulundensis</name>
    <dbReference type="NCBI Taxonomy" id="1810919"/>
    <lineage>
        <taxon>Eukaryota</taxon>
        <taxon>Fungi</taxon>
        <taxon>Dikarya</taxon>
        <taxon>Ascomycota</taxon>
        <taxon>Pezizomycotina</taxon>
        <taxon>Eurotiomycetes</taxon>
        <taxon>Eurotiomycetidae</taxon>
        <taxon>Eurotiales</taxon>
        <taxon>Aspergillaceae</taxon>
        <taxon>Aspergillus</taxon>
        <taxon>Aspergillus subgen. Nidulantes</taxon>
    </lineage>
</organism>
<reference evidence="1 2" key="1">
    <citation type="journal article" date="2018" name="IMA Fungus">
        <title>IMA Genome-F 9: Draft genome sequence of Annulohypoxylon stygium, Aspergillus mulundensis, Berkeleyomyces basicola (syn. Thielaviopsis basicola), Ceratocystis smalleyi, two Cercospora beticola strains, Coleophoma cylindrospora, Fusarium fracticaudum, Phialophora cf. hyalina, and Morchella septimelata.</title>
        <authorList>
            <person name="Wingfield B.D."/>
            <person name="Bills G.F."/>
            <person name="Dong Y."/>
            <person name="Huang W."/>
            <person name="Nel W.J."/>
            <person name="Swalarsk-Parry B.S."/>
            <person name="Vaghefi N."/>
            <person name="Wilken P.M."/>
            <person name="An Z."/>
            <person name="de Beer Z.W."/>
            <person name="De Vos L."/>
            <person name="Chen L."/>
            <person name="Duong T.A."/>
            <person name="Gao Y."/>
            <person name="Hammerbacher A."/>
            <person name="Kikkert J.R."/>
            <person name="Li Y."/>
            <person name="Li H."/>
            <person name="Li K."/>
            <person name="Li Q."/>
            <person name="Liu X."/>
            <person name="Ma X."/>
            <person name="Naidoo K."/>
            <person name="Pethybridge S.J."/>
            <person name="Sun J."/>
            <person name="Steenkamp E.T."/>
            <person name="van der Nest M.A."/>
            <person name="van Wyk S."/>
            <person name="Wingfield M.J."/>
            <person name="Xiong C."/>
            <person name="Yue Q."/>
            <person name="Zhang X."/>
        </authorList>
    </citation>
    <scope>NUCLEOTIDE SEQUENCE [LARGE SCALE GENOMIC DNA]</scope>
    <source>
        <strain evidence="1 2">DSM 5745</strain>
    </source>
</reference>
<evidence type="ECO:0000313" key="1">
    <source>
        <dbReference type="EMBL" id="RDW60353.1"/>
    </source>
</evidence>
<dbReference type="GeneID" id="38121181"/>
<evidence type="ECO:0000313" key="2">
    <source>
        <dbReference type="Proteomes" id="UP000256690"/>
    </source>
</evidence>
<dbReference type="RefSeq" id="XP_026598465.1">
    <property type="nucleotide sequence ID" value="XM_026752827.1"/>
</dbReference>
<accession>A0A3D8QEW3</accession>
<dbReference type="OrthoDB" id="329835at2759"/>
<protein>
    <submittedName>
        <fullName evidence="1">Uncharacterized protein</fullName>
    </submittedName>
</protein>
<dbReference type="Proteomes" id="UP000256690">
    <property type="component" value="Unassembled WGS sequence"/>
</dbReference>
<comment type="caution">
    <text evidence="1">The sequence shown here is derived from an EMBL/GenBank/DDBJ whole genome shotgun (WGS) entry which is preliminary data.</text>
</comment>
<dbReference type="AlphaFoldDB" id="A0A3D8QEW3"/>
<dbReference type="Gene3D" id="3.40.50.720">
    <property type="entry name" value="NAD(P)-binding Rossmann-like Domain"/>
    <property type="match status" value="1"/>
</dbReference>